<feature type="non-terminal residue" evidence="1">
    <location>
        <position position="1"/>
    </location>
</feature>
<proteinExistence type="evidence at transcript level"/>
<feature type="non-terminal residue" evidence="1">
    <location>
        <position position="34"/>
    </location>
</feature>
<protein>
    <submittedName>
        <fullName evidence="1">3',5'-cyclic AMP phosphodiesterase</fullName>
    </submittedName>
</protein>
<dbReference type="EMBL" id="L12685">
    <property type="protein sequence ID" value="AAA35642.1"/>
    <property type="molecule type" value="mRNA"/>
</dbReference>
<dbReference type="AlphaFoldDB" id="Q13944"/>
<evidence type="ECO:0000313" key="1">
    <source>
        <dbReference type="EMBL" id="AAA35642.1"/>
    </source>
</evidence>
<accession>Q13944</accession>
<reference evidence="1" key="1">
    <citation type="journal article" date="1993" name="Gene">
        <title>The cDNA of a human lymphocyte cyclic-AMP phosphodiesterase (PDE IV) reveals a multigene family.</title>
        <authorList>
            <person name="Obernolte R."/>
            <person name="Bhakta S."/>
            <person name="Alvarez R."/>
            <person name="Bach C."/>
            <person name="Mulkins M."/>
            <person name="Jarnagin K."/>
            <person name="Shelton E.R."/>
        </authorList>
    </citation>
    <scope>NUCLEOTIDE SEQUENCE</scope>
    <source>
        <tissue evidence="1">Bone marrow</tissue>
    </source>
</reference>
<name>Q13944_HUMAN</name>
<sequence length="34" mass="4002">ENSLVLLPLVLGHIYADELIRDRSLRLLPQRKFL</sequence>
<organism evidence="1">
    <name type="scientific">Homo sapiens</name>
    <name type="common">Human</name>
    <dbReference type="NCBI Taxonomy" id="9606"/>
    <lineage>
        <taxon>Eukaryota</taxon>
        <taxon>Metazoa</taxon>
        <taxon>Chordata</taxon>
        <taxon>Craniata</taxon>
        <taxon>Vertebrata</taxon>
        <taxon>Euteleostomi</taxon>
        <taxon>Mammalia</taxon>
        <taxon>Eutheria</taxon>
        <taxon>Euarchontoglires</taxon>
        <taxon>Primates</taxon>
        <taxon>Haplorrhini</taxon>
        <taxon>Catarrhini</taxon>
        <taxon>Hominidae</taxon>
        <taxon>Homo</taxon>
    </lineage>
</organism>